<evidence type="ECO:0000256" key="4">
    <source>
        <dbReference type="ARBA" id="ARBA00022692"/>
    </source>
</evidence>
<evidence type="ECO:0000256" key="3">
    <source>
        <dbReference type="ARBA" id="ARBA00022475"/>
    </source>
</evidence>
<comment type="similarity">
    <text evidence="9">Belongs to the SecE/SEC61-gamma family.</text>
</comment>
<evidence type="ECO:0000256" key="2">
    <source>
        <dbReference type="ARBA" id="ARBA00022448"/>
    </source>
</evidence>
<keyword evidence="3 9" id="KW-1003">Cell membrane</keyword>
<comment type="function">
    <text evidence="9">Essential subunit of the Sec protein translocation channel SecYEG. Clamps together the 2 halves of SecY. May contact the channel plug during translocation.</text>
</comment>
<dbReference type="GO" id="GO:0043952">
    <property type="term" value="P:protein transport by the Sec complex"/>
    <property type="evidence" value="ECO:0007669"/>
    <property type="project" value="UniProtKB-UniRule"/>
</dbReference>
<dbReference type="HAMAP" id="MF_00422">
    <property type="entry name" value="SecE"/>
    <property type="match status" value="1"/>
</dbReference>
<dbReference type="GO" id="GO:0006605">
    <property type="term" value="P:protein targeting"/>
    <property type="evidence" value="ECO:0007669"/>
    <property type="project" value="UniProtKB-UniRule"/>
</dbReference>
<proteinExistence type="inferred from homology"/>
<dbReference type="PROSITE" id="PS01067">
    <property type="entry name" value="SECE_SEC61G"/>
    <property type="match status" value="1"/>
</dbReference>
<dbReference type="PANTHER" id="PTHR33910">
    <property type="entry name" value="PROTEIN TRANSLOCASE SUBUNIT SECE"/>
    <property type="match status" value="1"/>
</dbReference>
<dbReference type="GO" id="GO:0009306">
    <property type="term" value="P:protein secretion"/>
    <property type="evidence" value="ECO:0007669"/>
    <property type="project" value="UniProtKB-UniRule"/>
</dbReference>
<dbReference type="InterPro" id="IPR038379">
    <property type="entry name" value="SecE_sf"/>
</dbReference>
<evidence type="ECO:0000256" key="1">
    <source>
        <dbReference type="ARBA" id="ARBA00004370"/>
    </source>
</evidence>
<accession>A0A0G1IZV1</accession>
<evidence type="ECO:0000256" key="5">
    <source>
        <dbReference type="ARBA" id="ARBA00022927"/>
    </source>
</evidence>
<comment type="subunit">
    <text evidence="9">Component of the Sec protein translocase complex. Heterotrimer consisting of SecY, SecE and SecG subunits. The heterotrimers can form oligomers, although 1 heterotrimer is thought to be able to translocate proteins. Interacts with the ribosome. Interacts with SecDF, and other proteins may be involved. Interacts with SecA.</text>
</comment>
<dbReference type="PATRIC" id="fig|1618447.3.peg.731"/>
<sequence>MEKPTMPAFTANPLQFIKEVQQELKKVTWPTRQETIKLTGVVIIISLIVAFFIGGLDAGLLKLTSTLYKR</sequence>
<protein>
    <recommendedName>
        <fullName evidence="9">Protein translocase subunit SecE</fullName>
    </recommendedName>
</protein>
<dbReference type="InterPro" id="IPR005807">
    <property type="entry name" value="SecE_bac"/>
</dbReference>
<evidence type="ECO:0000256" key="6">
    <source>
        <dbReference type="ARBA" id="ARBA00022989"/>
    </source>
</evidence>
<keyword evidence="6 9" id="KW-1133">Transmembrane helix</keyword>
<keyword evidence="4 9" id="KW-0812">Transmembrane</keyword>
<keyword evidence="8 9" id="KW-0472">Membrane</keyword>
<comment type="subcellular location">
    <subcellularLocation>
        <location evidence="9">Cell membrane</location>
        <topology evidence="9">Single-pass membrane protein</topology>
    </subcellularLocation>
    <subcellularLocation>
        <location evidence="1">Membrane</location>
    </subcellularLocation>
</comment>
<evidence type="ECO:0000256" key="9">
    <source>
        <dbReference type="HAMAP-Rule" id="MF_00422"/>
    </source>
</evidence>
<dbReference type="Pfam" id="PF00584">
    <property type="entry name" value="SecE"/>
    <property type="match status" value="1"/>
</dbReference>
<dbReference type="PANTHER" id="PTHR33910:SF1">
    <property type="entry name" value="PROTEIN TRANSLOCASE SUBUNIT SECE"/>
    <property type="match status" value="1"/>
</dbReference>
<keyword evidence="2 9" id="KW-0813">Transport</keyword>
<keyword evidence="5 9" id="KW-0653">Protein transport</keyword>
<dbReference type="GO" id="GO:0008320">
    <property type="term" value="F:protein transmembrane transporter activity"/>
    <property type="evidence" value="ECO:0007669"/>
    <property type="project" value="UniProtKB-UniRule"/>
</dbReference>
<comment type="caution">
    <text evidence="10">The sequence shown here is derived from an EMBL/GenBank/DDBJ whole genome shotgun (WGS) entry which is preliminary data.</text>
</comment>
<dbReference type="NCBIfam" id="TIGR00964">
    <property type="entry name" value="secE_bact"/>
    <property type="match status" value="1"/>
</dbReference>
<reference evidence="10 11" key="1">
    <citation type="journal article" date="2015" name="Nature">
        <title>rRNA introns, odd ribosomes, and small enigmatic genomes across a large radiation of phyla.</title>
        <authorList>
            <person name="Brown C.T."/>
            <person name="Hug L.A."/>
            <person name="Thomas B.C."/>
            <person name="Sharon I."/>
            <person name="Castelle C.J."/>
            <person name="Singh A."/>
            <person name="Wilkins M.J."/>
            <person name="Williams K.H."/>
            <person name="Banfield J.F."/>
        </authorList>
    </citation>
    <scope>NUCLEOTIDE SEQUENCE [LARGE SCALE GENOMIC DNA]</scope>
</reference>
<dbReference type="InterPro" id="IPR001901">
    <property type="entry name" value="Translocase_SecE/Sec61-g"/>
</dbReference>
<keyword evidence="7 9" id="KW-0811">Translocation</keyword>
<dbReference type="GO" id="GO:0065002">
    <property type="term" value="P:intracellular protein transmembrane transport"/>
    <property type="evidence" value="ECO:0007669"/>
    <property type="project" value="UniProtKB-UniRule"/>
</dbReference>
<dbReference type="AlphaFoldDB" id="A0A0G1IZV1"/>
<dbReference type="EMBL" id="LCHM01000027">
    <property type="protein sequence ID" value="KKT37342.1"/>
    <property type="molecule type" value="Genomic_DNA"/>
</dbReference>
<evidence type="ECO:0000313" key="11">
    <source>
        <dbReference type="Proteomes" id="UP000034617"/>
    </source>
</evidence>
<gene>
    <name evidence="9" type="primary">secE</name>
    <name evidence="10" type="ORF">UW22_C0027G0010</name>
</gene>
<evidence type="ECO:0000256" key="8">
    <source>
        <dbReference type="ARBA" id="ARBA00023136"/>
    </source>
</evidence>
<feature type="transmembrane region" description="Helical" evidence="9">
    <location>
        <begin position="38"/>
        <end position="61"/>
    </location>
</feature>
<dbReference type="Proteomes" id="UP000034617">
    <property type="component" value="Unassembled WGS sequence"/>
</dbReference>
<evidence type="ECO:0000256" key="7">
    <source>
        <dbReference type="ARBA" id="ARBA00023010"/>
    </source>
</evidence>
<evidence type="ECO:0000313" key="10">
    <source>
        <dbReference type="EMBL" id="KKT37342.1"/>
    </source>
</evidence>
<dbReference type="Gene3D" id="1.20.5.1030">
    <property type="entry name" value="Preprotein translocase secy subunit"/>
    <property type="match status" value="1"/>
</dbReference>
<name>A0A0G1IZV1_9BACT</name>
<organism evidence="10 11">
    <name type="scientific">Candidatus Gottesmanbacteria bacterium GW2011_GWB1_44_11c</name>
    <dbReference type="NCBI Taxonomy" id="1618447"/>
    <lineage>
        <taxon>Bacteria</taxon>
        <taxon>Candidatus Gottesmaniibacteriota</taxon>
    </lineage>
</organism>
<dbReference type="GO" id="GO:0005886">
    <property type="term" value="C:plasma membrane"/>
    <property type="evidence" value="ECO:0007669"/>
    <property type="project" value="UniProtKB-SubCell"/>
</dbReference>